<evidence type="ECO:0000313" key="3">
    <source>
        <dbReference type="Proteomes" id="UP001279681"/>
    </source>
</evidence>
<accession>A0ABU4WA98</accession>
<keyword evidence="3" id="KW-1185">Reference proteome</keyword>
<dbReference type="Proteomes" id="UP001279681">
    <property type="component" value="Unassembled WGS sequence"/>
</dbReference>
<sequence length="320" mass="36752">MKKTVLTGLFLISLVSLGEELVVYGPESMKWIETSAGEMFKEKTGATIKYIPIDGLIPRMKLEKKNPKADIVVGLTDINYLEAKKDGLIKNYKPTTAKNIVKEEFIIDKDWSVTPIDYGMLALNYNYDKTKKDLKTFEDLKEYPKELLIQDPRSFTGEAFMLWTIGVYGEDWLKFWEGLKPSILTVSSGWSDSFAKFSVGEGAIMSGYASSSIYFYQDGNQDKYKSYIPEEGGYVYLEGAALVNKKKTKESAEKFLNFVLEPEFQKLALEKNYMFPVIDYKLPEDYKFVPTTSKIVRLDAEKVNENMEKWKKQLIEVLKK</sequence>
<dbReference type="Pfam" id="PF13416">
    <property type="entry name" value="SBP_bac_8"/>
    <property type="match status" value="1"/>
</dbReference>
<dbReference type="PANTHER" id="PTHR30006">
    <property type="entry name" value="THIAMINE-BINDING PERIPLASMIC PROTEIN-RELATED"/>
    <property type="match status" value="1"/>
</dbReference>
<name>A0ABU4WA98_9FUSO</name>
<dbReference type="RefSeq" id="WP_320313025.1">
    <property type="nucleotide sequence ID" value="NZ_JAVIKH010000003.1"/>
</dbReference>
<dbReference type="SUPFAM" id="SSF53850">
    <property type="entry name" value="Periplasmic binding protein-like II"/>
    <property type="match status" value="1"/>
</dbReference>
<dbReference type="Gene3D" id="3.40.190.10">
    <property type="entry name" value="Periplasmic binding protein-like II"/>
    <property type="match status" value="2"/>
</dbReference>
<dbReference type="InterPro" id="IPR005948">
    <property type="entry name" value="ThiB-like"/>
</dbReference>
<organism evidence="2 3">
    <name type="scientific">Candidatus Cetobacterium colombiensis</name>
    <dbReference type="NCBI Taxonomy" id="3073100"/>
    <lineage>
        <taxon>Bacteria</taxon>
        <taxon>Fusobacteriati</taxon>
        <taxon>Fusobacteriota</taxon>
        <taxon>Fusobacteriia</taxon>
        <taxon>Fusobacteriales</taxon>
        <taxon>Fusobacteriaceae</taxon>
        <taxon>Cetobacterium</taxon>
    </lineage>
</organism>
<protein>
    <submittedName>
        <fullName evidence="2">Thiamine ABC transporter substrate-binding protein</fullName>
    </submittedName>
</protein>
<keyword evidence="1" id="KW-0732">Signal</keyword>
<reference evidence="3" key="1">
    <citation type="submission" date="2023-07" db="EMBL/GenBank/DDBJ databases">
        <authorList>
            <person name="Colorado M.A."/>
            <person name="Villamil L.M."/>
            <person name="Melo J.F."/>
            <person name="Rodriguez J.A."/>
            <person name="Ruiz R.Y."/>
        </authorList>
    </citation>
    <scope>NUCLEOTIDE SEQUENCE [LARGE SCALE GENOMIC DNA]</scope>
    <source>
        <strain evidence="3">C33</strain>
    </source>
</reference>
<proteinExistence type="predicted"/>
<dbReference type="PANTHER" id="PTHR30006:SF2">
    <property type="entry name" value="ABC TRANSPORTER SUBSTRATE-BINDING PROTEIN"/>
    <property type="match status" value="1"/>
</dbReference>
<evidence type="ECO:0000313" key="2">
    <source>
        <dbReference type="EMBL" id="MDX8335619.1"/>
    </source>
</evidence>
<comment type="caution">
    <text evidence="2">The sequence shown here is derived from an EMBL/GenBank/DDBJ whole genome shotgun (WGS) entry which is preliminary data.</text>
</comment>
<evidence type="ECO:0000256" key="1">
    <source>
        <dbReference type="ARBA" id="ARBA00022729"/>
    </source>
</evidence>
<dbReference type="EMBL" id="JAVIKH010000003">
    <property type="protein sequence ID" value="MDX8335619.1"/>
    <property type="molecule type" value="Genomic_DNA"/>
</dbReference>
<dbReference type="NCBIfam" id="TIGR01254">
    <property type="entry name" value="sfuA"/>
    <property type="match status" value="1"/>
</dbReference>
<gene>
    <name evidence="2" type="ORF">RFV38_03735</name>
</gene>
<dbReference type="InterPro" id="IPR006059">
    <property type="entry name" value="SBP"/>
</dbReference>